<dbReference type="Proteomes" id="UP000014500">
    <property type="component" value="Unassembled WGS sequence"/>
</dbReference>
<evidence type="ECO:0000313" key="1">
    <source>
        <dbReference type="EnsemblMetazoa" id="SMAR014581-PA"/>
    </source>
</evidence>
<evidence type="ECO:0008006" key="3">
    <source>
        <dbReference type="Google" id="ProtNLM"/>
    </source>
</evidence>
<dbReference type="STRING" id="126957.T1JL51"/>
<proteinExistence type="predicted"/>
<dbReference type="EMBL" id="JH431973">
    <property type="status" value="NOT_ANNOTATED_CDS"/>
    <property type="molecule type" value="Genomic_DNA"/>
</dbReference>
<protein>
    <recommendedName>
        <fullName evidence="3">Ig-like domain-containing protein</fullName>
    </recommendedName>
</protein>
<sequence>FFYDSHELRLTLIKNWIVKQYYEVQVYDEYVIRGNTAVLKCQVPSFVRDYVRVTSWLVDDVLISSTNANS</sequence>
<evidence type="ECO:0000313" key="2">
    <source>
        <dbReference type="Proteomes" id="UP000014500"/>
    </source>
</evidence>
<dbReference type="eggNOG" id="KOG3510">
    <property type="taxonomic scope" value="Eukaryota"/>
</dbReference>
<name>T1JL51_STRMM</name>
<reference evidence="1" key="2">
    <citation type="submission" date="2015-02" db="UniProtKB">
        <authorList>
            <consortium name="EnsemblMetazoa"/>
        </authorList>
    </citation>
    <scope>IDENTIFICATION</scope>
</reference>
<reference evidence="2" key="1">
    <citation type="submission" date="2011-05" db="EMBL/GenBank/DDBJ databases">
        <authorList>
            <person name="Richards S.R."/>
            <person name="Qu J."/>
            <person name="Jiang H."/>
            <person name="Jhangiani S.N."/>
            <person name="Agravi P."/>
            <person name="Goodspeed R."/>
            <person name="Gross S."/>
            <person name="Mandapat C."/>
            <person name="Jackson L."/>
            <person name="Mathew T."/>
            <person name="Pu L."/>
            <person name="Thornton R."/>
            <person name="Saada N."/>
            <person name="Wilczek-Boney K.B."/>
            <person name="Lee S."/>
            <person name="Kovar C."/>
            <person name="Wu Y."/>
            <person name="Scherer S.E."/>
            <person name="Worley K.C."/>
            <person name="Muzny D.M."/>
            <person name="Gibbs R."/>
        </authorList>
    </citation>
    <scope>NUCLEOTIDE SEQUENCE</scope>
    <source>
        <strain evidence="2">Brora</strain>
    </source>
</reference>
<dbReference type="EnsemblMetazoa" id="SMAR014581-RA">
    <property type="protein sequence ID" value="SMAR014581-PA"/>
    <property type="gene ID" value="SMAR014581"/>
</dbReference>
<organism evidence="1 2">
    <name type="scientific">Strigamia maritima</name>
    <name type="common">European centipede</name>
    <name type="synonym">Geophilus maritimus</name>
    <dbReference type="NCBI Taxonomy" id="126957"/>
    <lineage>
        <taxon>Eukaryota</taxon>
        <taxon>Metazoa</taxon>
        <taxon>Ecdysozoa</taxon>
        <taxon>Arthropoda</taxon>
        <taxon>Myriapoda</taxon>
        <taxon>Chilopoda</taxon>
        <taxon>Pleurostigmophora</taxon>
        <taxon>Geophilomorpha</taxon>
        <taxon>Linotaeniidae</taxon>
        <taxon>Strigamia</taxon>
    </lineage>
</organism>
<dbReference type="InterPro" id="IPR013783">
    <property type="entry name" value="Ig-like_fold"/>
</dbReference>
<dbReference type="OMA" id="FYDSHEL"/>
<dbReference type="PhylomeDB" id="T1JL51"/>
<keyword evidence="2" id="KW-1185">Reference proteome</keyword>
<dbReference type="HOGENOM" id="CLU_2765231_0_0_1"/>
<accession>T1JL51</accession>
<dbReference type="Gene3D" id="2.60.40.10">
    <property type="entry name" value="Immunoglobulins"/>
    <property type="match status" value="1"/>
</dbReference>
<dbReference type="AlphaFoldDB" id="T1JL51"/>